<sequence length="239" mass="27805">MIKYANSKNLKTVLHTNATVLNEELSKELIDAKLDFISFSFDGYDKEMYESNRTPAKFEKTLFKIIEFLKLKKNIGASLPYTKIQVMEYTNGYDKEKLKKQKELFLKNFEGLPVNEWVVRIPHNWGGSIPILENAEELKKMGFKYVPCPFLWYSLTIFYDGKVVPCPQDWFGKISIGDVRENSLVDIFNSEKLINLRETISNGDIENMIPCNSCDRVWRKTFLGVPTDYLLPFLKLSLE</sequence>
<proteinExistence type="predicted"/>
<evidence type="ECO:0000313" key="2">
    <source>
        <dbReference type="EMBL" id="GAG69946.1"/>
    </source>
</evidence>
<accession>X1BD93</accession>
<organism evidence="2">
    <name type="scientific">marine sediment metagenome</name>
    <dbReference type="NCBI Taxonomy" id="412755"/>
    <lineage>
        <taxon>unclassified sequences</taxon>
        <taxon>metagenomes</taxon>
        <taxon>ecological metagenomes</taxon>
    </lineage>
</organism>
<dbReference type="InterPro" id="IPR050377">
    <property type="entry name" value="Radical_SAM_PqqE_MftC-like"/>
</dbReference>
<dbReference type="SUPFAM" id="SSF102114">
    <property type="entry name" value="Radical SAM enzymes"/>
    <property type="match status" value="1"/>
</dbReference>
<reference evidence="2" key="1">
    <citation type="journal article" date="2014" name="Front. Microbiol.">
        <title>High frequency of phylogenetically diverse reductive dehalogenase-homologous genes in deep subseafloor sedimentary metagenomes.</title>
        <authorList>
            <person name="Kawai M."/>
            <person name="Futagami T."/>
            <person name="Toyoda A."/>
            <person name="Takaki Y."/>
            <person name="Nishi S."/>
            <person name="Hori S."/>
            <person name="Arai W."/>
            <person name="Tsubouchi T."/>
            <person name="Morono Y."/>
            <person name="Uchiyama I."/>
            <person name="Ito T."/>
            <person name="Fujiyama A."/>
            <person name="Inagaki F."/>
            <person name="Takami H."/>
        </authorList>
    </citation>
    <scope>NUCLEOTIDE SEQUENCE</scope>
    <source>
        <strain evidence="2">Expedition CK06-06</strain>
    </source>
</reference>
<comment type="caution">
    <text evidence="2">The sequence shown here is derived from an EMBL/GenBank/DDBJ whole genome shotgun (WGS) entry which is preliminary data.</text>
</comment>
<gene>
    <name evidence="2" type="ORF">S01H4_01581</name>
</gene>
<dbReference type="InterPro" id="IPR023885">
    <property type="entry name" value="4Fe4S-binding_SPASM_dom"/>
</dbReference>
<dbReference type="PANTHER" id="PTHR11228">
    <property type="entry name" value="RADICAL SAM DOMAIN PROTEIN"/>
    <property type="match status" value="1"/>
</dbReference>
<evidence type="ECO:0000259" key="1">
    <source>
        <dbReference type="Pfam" id="PF13186"/>
    </source>
</evidence>
<protein>
    <recommendedName>
        <fullName evidence="1">4Fe4S-binding SPASM domain-containing protein</fullName>
    </recommendedName>
</protein>
<dbReference type="Pfam" id="PF13186">
    <property type="entry name" value="SPASM"/>
    <property type="match status" value="1"/>
</dbReference>
<dbReference type="InterPro" id="IPR058240">
    <property type="entry name" value="rSAM_sf"/>
</dbReference>
<dbReference type="CDD" id="cd21109">
    <property type="entry name" value="SPASM"/>
    <property type="match status" value="1"/>
</dbReference>
<dbReference type="InterPro" id="IPR013785">
    <property type="entry name" value="Aldolase_TIM"/>
</dbReference>
<dbReference type="EMBL" id="BART01000295">
    <property type="protein sequence ID" value="GAG69946.1"/>
    <property type="molecule type" value="Genomic_DNA"/>
</dbReference>
<dbReference type="Gene3D" id="3.20.20.70">
    <property type="entry name" value="Aldolase class I"/>
    <property type="match status" value="1"/>
</dbReference>
<dbReference type="PANTHER" id="PTHR11228:SF34">
    <property type="entry name" value="TUNGSTEN-CONTAINING ALDEHYDE FERREDOXIN OXIDOREDUCTASE COFACTOR MODIFYING PROTEIN"/>
    <property type="match status" value="1"/>
</dbReference>
<name>X1BD93_9ZZZZ</name>
<dbReference type="AlphaFoldDB" id="X1BD93"/>
<feature type="domain" description="4Fe4S-binding SPASM" evidence="1">
    <location>
        <begin position="148"/>
        <end position="215"/>
    </location>
</feature>